<accession>A0A5E4MJQ2</accession>
<dbReference type="AlphaFoldDB" id="A0A5E4MJQ2"/>
<name>A0A5E4MJQ2_9HEMI</name>
<keyword evidence="3" id="KW-1185">Reference proteome</keyword>
<dbReference type="EMBL" id="CABPRJ010000951">
    <property type="protein sequence ID" value="VVC31774.1"/>
    <property type="molecule type" value="Genomic_DNA"/>
</dbReference>
<dbReference type="Proteomes" id="UP000325440">
    <property type="component" value="Unassembled WGS sequence"/>
</dbReference>
<reference evidence="2 3" key="1">
    <citation type="submission" date="2019-08" db="EMBL/GenBank/DDBJ databases">
        <authorList>
            <person name="Alioto T."/>
            <person name="Alioto T."/>
            <person name="Gomez Garrido J."/>
        </authorList>
    </citation>
    <scope>NUCLEOTIDE SEQUENCE [LARGE SCALE GENOMIC DNA]</scope>
</reference>
<sequence>MWSSSTTEDEDGVGNGVSCPRDVDVEDHFEPSLFAECDTPSSPLWSDDVHSVFLAANLLMFYLNLARLQSSMTINDTHPLPVTVIDRGEDNDISPPVAANVTTATAKRRLSGERLPGEPGPSTDGERSRTADATTTTQGHHYRSNSRPSPQPTQELARQQQQAATTSTGVTDDTMITVAASGSRAPKPKPLLRLVPPSLITLFPVDVTDRLRSSDVSSHRPRQYGRRRSVQEAVNSAVALQQRQQQSQSLAAIANTAAVATESDMGLTAASGTAAAAVDDPLQEQEPPSRLVATLRFRV</sequence>
<evidence type="ECO:0000313" key="3">
    <source>
        <dbReference type="Proteomes" id="UP000325440"/>
    </source>
</evidence>
<proteinExistence type="predicted"/>
<feature type="region of interest" description="Disordered" evidence="1">
    <location>
        <begin position="86"/>
        <end position="172"/>
    </location>
</feature>
<dbReference type="OrthoDB" id="6621552at2759"/>
<feature type="compositionally biased region" description="Low complexity" evidence="1">
    <location>
        <begin position="152"/>
        <end position="171"/>
    </location>
</feature>
<evidence type="ECO:0000313" key="2">
    <source>
        <dbReference type="EMBL" id="VVC31774.1"/>
    </source>
</evidence>
<gene>
    <name evidence="2" type="ORF">CINCED_3A002068</name>
</gene>
<evidence type="ECO:0000256" key="1">
    <source>
        <dbReference type="SAM" id="MobiDB-lite"/>
    </source>
</evidence>
<protein>
    <submittedName>
        <fullName evidence="2">Uncharacterized protein</fullName>
    </submittedName>
</protein>
<organism evidence="2 3">
    <name type="scientific">Cinara cedri</name>
    <dbReference type="NCBI Taxonomy" id="506608"/>
    <lineage>
        <taxon>Eukaryota</taxon>
        <taxon>Metazoa</taxon>
        <taxon>Ecdysozoa</taxon>
        <taxon>Arthropoda</taxon>
        <taxon>Hexapoda</taxon>
        <taxon>Insecta</taxon>
        <taxon>Pterygota</taxon>
        <taxon>Neoptera</taxon>
        <taxon>Paraneoptera</taxon>
        <taxon>Hemiptera</taxon>
        <taxon>Sternorrhyncha</taxon>
        <taxon>Aphidomorpha</taxon>
        <taxon>Aphidoidea</taxon>
        <taxon>Aphididae</taxon>
        <taxon>Lachninae</taxon>
        <taxon>Cinara</taxon>
    </lineage>
</organism>
<feature type="region of interest" description="Disordered" evidence="1">
    <location>
        <begin position="1"/>
        <end position="22"/>
    </location>
</feature>